<accession>A0A9Q3BI92</accession>
<organism evidence="2 3">
    <name type="scientific">Austropuccinia psidii MF-1</name>
    <dbReference type="NCBI Taxonomy" id="1389203"/>
    <lineage>
        <taxon>Eukaryota</taxon>
        <taxon>Fungi</taxon>
        <taxon>Dikarya</taxon>
        <taxon>Basidiomycota</taxon>
        <taxon>Pucciniomycotina</taxon>
        <taxon>Pucciniomycetes</taxon>
        <taxon>Pucciniales</taxon>
        <taxon>Sphaerophragmiaceae</taxon>
        <taxon>Austropuccinia</taxon>
    </lineage>
</organism>
<sequence length="101" mass="11161">MQKGNIIISHHVKFDYNIFLYKEISASKLGSLDLLFHNNPDSPSDLSSLLPPNLPSESSNDPLTLSSAETEKIPNTSSSIPSTILPKHKRYAWVPDTSNPN</sequence>
<feature type="region of interest" description="Disordered" evidence="1">
    <location>
        <begin position="42"/>
        <end position="83"/>
    </location>
</feature>
<dbReference type="AlphaFoldDB" id="A0A9Q3BI92"/>
<evidence type="ECO:0000313" key="3">
    <source>
        <dbReference type="Proteomes" id="UP000765509"/>
    </source>
</evidence>
<proteinExistence type="predicted"/>
<protein>
    <submittedName>
        <fullName evidence="2">Uncharacterized protein</fullName>
    </submittedName>
</protein>
<dbReference type="EMBL" id="AVOT02001215">
    <property type="protein sequence ID" value="MBW0466124.1"/>
    <property type="molecule type" value="Genomic_DNA"/>
</dbReference>
<dbReference type="Proteomes" id="UP000765509">
    <property type="component" value="Unassembled WGS sequence"/>
</dbReference>
<keyword evidence="3" id="KW-1185">Reference proteome</keyword>
<feature type="compositionally biased region" description="Low complexity" evidence="1">
    <location>
        <begin position="73"/>
        <end position="83"/>
    </location>
</feature>
<gene>
    <name evidence="2" type="ORF">O181_005839</name>
</gene>
<dbReference type="OrthoDB" id="2847449at2759"/>
<feature type="compositionally biased region" description="Low complexity" evidence="1">
    <location>
        <begin position="42"/>
        <end position="63"/>
    </location>
</feature>
<evidence type="ECO:0000256" key="1">
    <source>
        <dbReference type="SAM" id="MobiDB-lite"/>
    </source>
</evidence>
<comment type="caution">
    <text evidence="2">The sequence shown here is derived from an EMBL/GenBank/DDBJ whole genome shotgun (WGS) entry which is preliminary data.</text>
</comment>
<evidence type="ECO:0000313" key="2">
    <source>
        <dbReference type="EMBL" id="MBW0466124.1"/>
    </source>
</evidence>
<name>A0A9Q3BI92_9BASI</name>
<reference evidence="2" key="1">
    <citation type="submission" date="2021-03" db="EMBL/GenBank/DDBJ databases">
        <title>Draft genome sequence of rust myrtle Austropuccinia psidii MF-1, a brazilian biotype.</title>
        <authorList>
            <person name="Quecine M.C."/>
            <person name="Pachon D.M.R."/>
            <person name="Bonatelli M.L."/>
            <person name="Correr F.H."/>
            <person name="Franceschini L.M."/>
            <person name="Leite T.F."/>
            <person name="Margarido G.R.A."/>
            <person name="Almeida C.A."/>
            <person name="Ferrarezi J.A."/>
            <person name="Labate C.A."/>
        </authorList>
    </citation>
    <scope>NUCLEOTIDE SEQUENCE</scope>
    <source>
        <strain evidence="2">MF-1</strain>
    </source>
</reference>